<dbReference type="RefSeq" id="XP_022586141.1">
    <property type="nucleotide sequence ID" value="XM_022728346.1"/>
</dbReference>
<evidence type="ECO:0000256" key="1">
    <source>
        <dbReference type="SAM" id="SignalP"/>
    </source>
</evidence>
<evidence type="ECO:0000313" key="2">
    <source>
        <dbReference type="EMBL" id="OJJ51631.1"/>
    </source>
</evidence>
<keyword evidence="3" id="KW-1185">Reference proteome</keyword>
<dbReference type="GeneID" id="34614810"/>
<reference evidence="3" key="1">
    <citation type="journal article" date="2017" name="Genome Biol.">
        <title>Comparative genomics reveals high biological diversity and specific adaptations in the industrially and medically important fungal genus Aspergillus.</title>
        <authorList>
            <person name="de Vries R.P."/>
            <person name="Riley R."/>
            <person name="Wiebenga A."/>
            <person name="Aguilar-Osorio G."/>
            <person name="Amillis S."/>
            <person name="Uchima C.A."/>
            <person name="Anderluh G."/>
            <person name="Asadollahi M."/>
            <person name="Askin M."/>
            <person name="Barry K."/>
            <person name="Battaglia E."/>
            <person name="Bayram O."/>
            <person name="Benocci T."/>
            <person name="Braus-Stromeyer S.A."/>
            <person name="Caldana C."/>
            <person name="Canovas D."/>
            <person name="Cerqueira G.C."/>
            <person name="Chen F."/>
            <person name="Chen W."/>
            <person name="Choi C."/>
            <person name="Clum A."/>
            <person name="Dos Santos R.A."/>
            <person name="Damasio A.R."/>
            <person name="Diallinas G."/>
            <person name="Emri T."/>
            <person name="Fekete E."/>
            <person name="Flipphi M."/>
            <person name="Freyberg S."/>
            <person name="Gallo A."/>
            <person name="Gournas C."/>
            <person name="Habgood R."/>
            <person name="Hainaut M."/>
            <person name="Harispe M.L."/>
            <person name="Henrissat B."/>
            <person name="Hilden K.S."/>
            <person name="Hope R."/>
            <person name="Hossain A."/>
            <person name="Karabika E."/>
            <person name="Karaffa L."/>
            <person name="Karanyi Z."/>
            <person name="Krasevec N."/>
            <person name="Kuo A."/>
            <person name="Kusch H."/>
            <person name="LaButti K."/>
            <person name="Lagendijk E.L."/>
            <person name="Lapidus A."/>
            <person name="Levasseur A."/>
            <person name="Lindquist E."/>
            <person name="Lipzen A."/>
            <person name="Logrieco A.F."/>
            <person name="MacCabe A."/>
            <person name="Maekelae M.R."/>
            <person name="Malavazi I."/>
            <person name="Melin P."/>
            <person name="Meyer V."/>
            <person name="Mielnichuk N."/>
            <person name="Miskei M."/>
            <person name="Molnar A.P."/>
            <person name="Mule G."/>
            <person name="Ngan C.Y."/>
            <person name="Orejas M."/>
            <person name="Orosz E."/>
            <person name="Ouedraogo J.P."/>
            <person name="Overkamp K.M."/>
            <person name="Park H.-S."/>
            <person name="Perrone G."/>
            <person name="Piumi F."/>
            <person name="Punt P.J."/>
            <person name="Ram A.F."/>
            <person name="Ramon A."/>
            <person name="Rauscher S."/>
            <person name="Record E."/>
            <person name="Riano-Pachon D.M."/>
            <person name="Robert V."/>
            <person name="Roehrig J."/>
            <person name="Ruller R."/>
            <person name="Salamov A."/>
            <person name="Salih N.S."/>
            <person name="Samson R.A."/>
            <person name="Sandor E."/>
            <person name="Sanguinetti M."/>
            <person name="Schuetze T."/>
            <person name="Sepcic K."/>
            <person name="Shelest E."/>
            <person name="Sherlock G."/>
            <person name="Sophianopoulou V."/>
            <person name="Squina F.M."/>
            <person name="Sun H."/>
            <person name="Susca A."/>
            <person name="Todd R.B."/>
            <person name="Tsang A."/>
            <person name="Unkles S.E."/>
            <person name="van de Wiele N."/>
            <person name="van Rossen-Uffink D."/>
            <person name="Oliveira J.V."/>
            <person name="Vesth T.C."/>
            <person name="Visser J."/>
            <person name="Yu J.-H."/>
            <person name="Zhou M."/>
            <person name="Andersen M.R."/>
            <person name="Archer D.B."/>
            <person name="Baker S.E."/>
            <person name="Benoit I."/>
            <person name="Brakhage A.A."/>
            <person name="Braus G.H."/>
            <person name="Fischer R."/>
            <person name="Frisvad J.C."/>
            <person name="Goldman G.H."/>
            <person name="Houbraken J."/>
            <person name="Oakley B."/>
            <person name="Pocsi I."/>
            <person name="Scazzocchio C."/>
            <person name="Seiboth B."/>
            <person name="vanKuyk P.A."/>
            <person name="Wortman J."/>
            <person name="Dyer P.S."/>
            <person name="Grigoriev I.V."/>
        </authorList>
    </citation>
    <scope>NUCLEOTIDE SEQUENCE [LARGE SCALE GENOMIC DNA]</scope>
    <source>
        <strain evidence="3">CBS 506.65</strain>
    </source>
</reference>
<evidence type="ECO:0000313" key="3">
    <source>
        <dbReference type="Proteomes" id="UP000184188"/>
    </source>
</evidence>
<protein>
    <recommendedName>
        <fullName evidence="4">Transcription factor domain-containing protein</fullName>
    </recommendedName>
</protein>
<dbReference type="EMBL" id="KV878336">
    <property type="protein sequence ID" value="OJJ51631.1"/>
    <property type="molecule type" value="Genomic_DNA"/>
</dbReference>
<dbReference type="OrthoDB" id="3525185at2759"/>
<accession>A0A1L9SX16</accession>
<dbReference type="AlphaFoldDB" id="A0A1L9SX16"/>
<keyword evidence="1" id="KW-0732">Signal</keyword>
<organism evidence="2 3">
    <name type="scientific">Penicilliopsis zonata CBS 506.65</name>
    <dbReference type="NCBI Taxonomy" id="1073090"/>
    <lineage>
        <taxon>Eukaryota</taxon>
        <taxon>Fungi</taxon>
        <taxon>Dikarya</taxon>
        <taxon>Ascomycota</taxon>
        <taxon>Pezizomycotina</taxon>
        <taxon>Eurotiomycetes</taxon>
        <taxon>Eurotiomycetidae</taxon>
        <taxon>Eurotiales</taxon>
        <taxon>Aspergillaceae</taxon>
        <taxon>Penicilliopsis</taxon>
    </lineage>
</organism>
<sequence length="190" mass="21108">MTVPFEGKTKKSLDLISDFLLLLPVLCSSRQNTSVAWLVENLQHIWDTIVAENPDLPLNTATSPCGNRPADPWRLVPPAMQYSNFSTLISVVFYSLSWIMVLAKVSPQTDELDRLLLETHCDLVIYCATDQSIPTGVGYIWITLALRAVSATSPNRMQSEAAQSVIQDWGLRTALSDVLRNDLFGSFPLP</sequence>
<proteinExistence type="predicted"/>
<gene>
    <name evidence="2" type="ORF">ASPZODRAFT_439489</name>
</gene>
<dbReference type="Proteomes" id="UP000184188">
    <property type="component" value="Unassembled WGS sequence"/>
</dbReference>
<feature type="signal peptide" evidence="1">
    <location>
        <begin position="1"/>
        <end position="29"/>
    </location>
</feature>
<evidence type="ECO:0008006" key="4">
    <source>
        <dbReference type="Google" id="ProtNLM"/>
    </source>
</evidence>
<feature type="chain" id="PRO_5013086702" description="Transcription factor domain-containing protein" evidence="1">
    <location>
        <begin position="30"/>
        <end position="190"/>
    </location>
</feature>
<name>A0A1L9SX16_9EURO</name>
<dbReference type="VEuPathDB" id="FungiDB:ASPZODRAFT_439489"/>